<feature type="repeat" description="ANK" evidence="3">
    <location>
        <begin position="117"/>
        <end position="149"/>
    </location>
</feature>
<dbReference type="PROSITE" id="PS50088">
    <property type="entry name" value="ANK_REPEAT"/>
    <property type="match status" value="2"/>
</dbReference>
<feature type="repeat" description="ANK" evidence="3">
    <location>
        <begin position="84"/>
        <end position="116"/>
    </location>
</feature>
<dbReference type="RefSeq" id="XP_066713580.1">
    <property type="nucleotide sequence ID" value="XM_066859991.1"/>
</dbReference>
<dbReference type="SUPFAM" id="SSF48403">
    <property type="entry name" value="Ankyrin repeat"/>
    <property type="match status" value="1"/>
</dbReference>
<protein>
    <recommendedName>
        <fullName evidence="6">Ankyrin repeat domain-containing protein</fullName>
    </recommendedName>
</protein>
<keyword evidence="2 3" id="KW-0040">ANK repeat</keyword>
<evidence type="ECO:0000256" key="3">
    <source>
        <dbReference type="PROSITE-ProRule" id="PRU00023"/>
    </source>
</evidence>
<dbReference type="PANTHER" id="PTHR46680:SF3">
    <property type="entry name" value="NF-KAPPA-B INHIBITOR CACTUS"/>
    <property type="match status" value="1"/>
</dbReference>
<dbReference type="Proteomes" id="UP001480595">
    <property type="component" value="Unassembled WGS sequence"/>
</dbReference>
<organism evidence="4 5">
    <name type="scientific">Apiospora phragmitis</name>
    <dbReference type="NCBI Taxonomy" id="2905665"/>
    <lineage>
        <taxon>Eukaryota</taxon>
        <taxon>Fungi</taxon>
        <taxon>Dikarya</taxon>
        <taxon>Ascomycota</taxon>
        <taxon>Pezizomycotina</taxon>
        <taxon>Sordariomycetes</taxon>
        <taxon>Xylariomycetidae</taxon>
        <taxon>Amphisphaeriales</taxon>
        <taxon>Apiosporaceae</taxon>
        <taxon>Apiospora</taxon>
    </lineage>
</organism>
<accession>A0ABR1UGV8</accession>
<evidence type="ECO:0000256" key="2">
    <source>
        <dbReference type="ARBA" id="ARBA00023043"/>
    </source>
</evidence>
<dbReference type="PANTHER" id="PTHR46680">
    <property type="entry name" value="NF-KAPPA-B INHIBITOR ALPHA"/>
    <property type="match status" value="1"/>
</dbReference>
<keyword evidence="5" id="KW-1185">Reference proteome</keyword>
<dbReference type="InterPro" id="IPR051070">
    <property type="entry name" value="NF-kappa-B_inhibitor"/>
</dbReference>
<evidence type="ECO:0000313" key="5">
    <source>
        <dbReference type="Proteomes" id="UP001480595"/>
    </source>
</evidence>
<dbReference type="InterPro" id="IPR036770">
    <property type="entry name" value="Ankyrin_rpt-contain_sf"/>
</dbReference>
<dbReference type="EMBL" id="JAQQWL010000009">
    <property type="protein sequence ID" value="KAK8058134.1"/>
    <property type="molecule type" value="Genomic_DNA"/>
</dbReference>
<gene>
    <name evidence="4" type="ORF">PG994_008582</name>
</gene>
<evidence type="ECO:0000256" key="1">
    <source>
        <dbReference type="ARBA" id="ARBA00022737"/>
    </source>
</evidence>
<dbReference type="Pfam" id="PF12796">
    <property type="entry name" value="Ank_2"/>
    <property type="match status" value="1"/>
</dbReference>
<dbReference type="Gene3D" id="1.25.40.20">
    <property type="entry name" value="Ankyrin repeat-containing domain"/>
    <property type="match status" value="1"/>
</dbReference>
<dbReference type="InterPro" id="IPR002110">
    <property type="entry name" value="Ankyrin_rpt"/>
</dbReference>
<sequence length="200" mass="21653">MLLARNVPDFRYEYVEEPDAVAKDQGPYAVFKDGIKVPYPRLLAENAKASHVDRPIHIAARGDCVEFIQSIVARGVSINSAGAAGFTALHFAVQAQNRQLIADIVEMGADLNIQNMGGETPLHLAVHKGDVETVTYLLDQGVDASVCNAGDSTPGVVARGLANQEIHRIFFARGLPLLKTIVSTHWLGRSTISKAFKHVI</sequence>
<evidence type="ECO:0000313" key="4">
    <source>
        <dbReference type="EMBL" id="KAK8058134.1"/>
    </source>
</evidence>
<evidence type="ECO:0008006" key="6">
    <source>
        <dbReference type="Google" id="ProtNLM"/>
    </source>
</evidence>
<keyword evidence="1" id="KW-0677">Repeat</keyword>
<reference evidence="4 5" key="1">
    <citation type="submission" date="2023-01" db="EMBL/GenBank/DDBJ databases">
        <title>Analysis of 21 Apiospora genomes using comparative genomics revels a genus with tremendous synthesis potential of carbohydrate active enzymes and secondary metabolites.</title>
        <authorList>
            <person name="Sorensen T."/>
        </authorList>
    </citation>
    <scope>NUCLEOTIDE SEQUENCE [LARGE SCALE GENOMIC DNA]</scope>
    <source>
        <strain evidence="4 5">CBS 135458</strain>
    </source>
</reference>
<proteinExistence type="predicted"/>
<dbReference type="PROSITE" id="PS50297">
    <property type="entry name" value="ANK_REP_REGION"/>
    <property type="match status" value="2"/>
</dbReference>
<name>A0ABR1UGV8_9PEZI</name>
<dbReference type="SMART" id="SM00248">
    <property type="entry name" value="ANK"/>
    <property type="match status" value="3"/>
</dbReference>
<comment type="caution">
    <text evidence="4">The sequence shown here is derived from an EMBL/GenBank/DDBJ whole genome shotgun (WGS) entry which is preliminary data.</text>
</comment>
<dbReference type="GeneID" id="92093054"/>